<gene>
    <name evidence="1" type="ORF">PUN28_014365</name>
</gene>
<keyword evidence="2" id="KW-1185">Reference proteome</keyword>
<dbReference type="Proteomes" id="UP001430953">
    <property type="component" value="Unassembled WGS sequence"/>
</dbReference>
<name>A0AAW2F348_9HYME</name>
<evidence type="ECO:0000313" key="1">
    <source>
        <dbReference type="EMBL" id="KAL0109223.1"/>
    </source>
</evidence>
<proteinExistence type="predicted"/>
<evidence type="ECO:0000313" key="2">
    <source>
        <dbReference type="Proteomes" id="UP001430953"/>
    </source>
</evidence>
<protein>
    <submittedName>
        <fullName evidence="1">Uncharacterized protein</fullName>
    </submittedName>
</protein>
<reference evidence="1 2" key="1">
    <citation type="submission" date="2023-03" db="EMBL/GenBank/DDBJ databases">
        <title>High recombination rates correlate with genetic variation in Cardiocondyla obscurior ants.</title>
        <authorList>
            <person name="Errbii M."/>
        </authorList>
    </citation>
    <scope>NUCLEOTIDE SEQUENCE [LARGE SCALE GENOMIC DNA]</scope>
    <source>
        <strain evidence="1">Alpha-2009</strain>
        <tissue evidence="1">Whole body</tissue>
    </source>
</reference>
<dbReference type="AlphaFoldDB" id="A0AAW2F348"/>
<sequence length="102" mass="12419">MLYDHIKKRNTHPRQVLRFPLEMQITGSCRRTEARIRDFSAYNFRPIHAIKIQRRHKILQYIYLQFNKYSTKSNPPIGIKFPNQSYTDSPWSLPIAWHMLFR</sequence>
<comment type="caution">
    <text evidence="1">The sequence shown here is derived from an EMBL/GenBank/DDBJ whole genome shotgun (WGS) entry which is preliminary data.</text>
</comment>
<dbReference type="EMBL" id="JADYXP020000015">
    <property type="protein sequence ID" value="KAL0109223.1"/>
    <property type="molecule type" value="Genomic_DNA"/>
</dbReference>
<accession>A0AAW2F348</accession>
<organism evidence="1 2">
    <name type="scientific">Cardiocondyla obscurior</name>
    <dbReference type="NCBI Taxonomy" id="286306"/>
    <lineage>
        <taxon>Eukaryota</taxon>
        <taxon>Metazoa</taxon>
        <taxon>Ecdysozoa</taxon>
        <taxon>Arthropoda</taxon>
        <taxon>Hexapoda</taxon>
        <taxon>Insecta</taxon>
        <taxon>Pterygota</taxon>
        <taxon>Neoptera</taxon>
        <taxon>Endopterygota</taxon>
        <taxon>Hymenoptera</taxon>
        <taxon>Apocrita</taxon>
        <taxon>Aculeata</taxon>
        <taxon>Formicoidea</taxon>
        <taxon>Formicidae</taxon>
        <taxon>Myrmicinae</taxon>
        <taxon>Cardiocondyla</taxon>
    </lineage>
</organism>